<name>A0A212JEF8_9FIRM</name>
<sequence>MTIIRYQDGQNEIYNEAGRQVHGSMTAGLEGLNPKELLEASLGLCVSITLTKLLERDGIPVGPGGMDIEVTASKAEGITNRFTDFKVSVDFPHLEPEYKEKAMTIVERGCTISNTLRHTANVVLVDSKEQE</sequence>
<dbReference type="Gene3D" id="3.30.300.20">
    <property type="match status" value="1"/>
</dbReference>
<dbReference type="SUPFAM" id="SSF82784">
    <property type="entry name" value="OsmC-like"/>
    <property type="match status" value="1"/>
</dbReference>
<dbReference type="AlphaFoldDB" id="A0A212JEF8"/>
<dbReference type="InterPro" id="IPR036102">
    <property type="entry name" value="OsmC/Ohrsf"/>
</dbReference>
<dbReference type="InterPro" id="IPR003718">
    <property type="entry name" value="OsmC/Ohr_fam"/>
</dbReference>
<protein>
    <submittedName>
        <fullName evidence="1">OsmC family protein</fullName>
    </submittedName>
</protein>
<reference evidence="1" key="1">
    <citation type="submission" date="2016-04" db="EMBL/GenBank/DDBJ databases">
        <authorList>
            <person name="Evans L.H."/>
            <person name="Alamgir A."/>
            <person name="Owens N."/>
            <person name="Weber N.D."/>
            <person name="Virtaneva K."/>
            <person name="Barbian K."/>
            <person name="Babar A."/>
            <person name="Rosenke K."/>
        </authorList>
    </citation>
    <scope>NUCLEOTIDE SEQUENCE</scope>
    <source>
        <strain evidence="1">86</strain>
    </source>
</reference>
<organism evidence="1">
    <name type="scientific">uncultured Eubacteriales bacterium</name>
    <dbReference type="NCBI Taxonomy" id="172733"/>
    <lineage>
        <taxon>Bacteria</taxon>
        <taxon>Bacillati</taxon>
        <taxon>Bacillota</taxon>
        <taxon>Clostridia</taxon>
        <taxon>Eubacteriales</taxon>
        <taxon>environmental samples</taxon>
    </lineage>
</organism>
<dbReference type="EMBL" id="FLUN01000001">
    <property type="protein sequence ID" value="SBV97645.1"/>
    <property type="molecule type" value="Genomic_DNA"/>
</dbReference>
<proteinExistence type="predicted"/>
<dbReference type="Pfam" id="PF02566">
    <property type="entry name" value="OsmC"/>
    <property type="match status" value="1"/>
</dbReference>
<accession>A0A212JEF8</accession>
<dbReference type="InterPro" id="IPR015946">
    <property type="entry name" value="KH_dom-like_a/b"/>
</dbReference>
<gene>
    <name evidence="1" type="ORF">KL86CLO1_10938</name>
</gene>
<evidence type="ECO:0000313" key="1">
    <source>
        <dbReference type="EMBL" id="SBV97645.1"/>
    </source>
</evidence>